<gene>
    <name evidence="1" type="ORF">ACBP88_00710</name>
</gene>
<organism evidence="1 2">
    <name type="scientific">Comamonas jiangduensis</name>
    <dbReference type="NCBI Taxonomy" id="1194168"/>
    <lineage>
        <taxon>Bacteria</taxon>
        <taxon>Pseudomonadati</taxon>
        <taxon>Pseudomonadota</taxon>
        <taxon>Betaproteobacteria</taxon>
        <taxon>Burkholderiales</taxon>
        <taxon>Comamonadaceae</taxon>
        <taxon>Comamonas</taxon>
    </lineage>
</organism>
<dbReference type="Proteomes" id="UP001567350">
    <property type="component" value="Unassembled WGS sequence"/>
</dbReference>
<reference evidence="1 2" key="1">
    <citation type="submission" date="2024-08" db="EMBL/GenBank/DDBJ databases">
        <authorList>
            <person name="Feng Z."/>
            <person name="Ronholm J."/>
        </authorList>
    </citation>
    <scope>NUCLEOTIDE SEQUENCE [LARGE SCALE GENOMIC DNA]</scope>
    <source>
        <strain evidence="1 2">4-AB0-8</strain>
    </source>
</reference>
<comment type="caution">
    <text evidence="1">The sequence shown here is derived from an EMBL/GenBank/DDBJ whole genome shotgun (WGS) entry which is preliminary data.</text>
</comment>
<evidence type="ECO:0000313" key="2">
    <source>
        <dbReference type="Proteomes" id="UP001567350"/>
    </source>
</evidence>
<dbReference type="Pfam" id="PF18143">
    <property type="entry name" value="HAD_SAK_2"/>
    <property type="match status" value="1"/>
</dbReference>
<accession>A0ABV4I813</accession>
<dbReference type="EMBL" id="JBGJLR010000001">
    <property type="protein sequence ID" value="MEZ2737987.1"/>
    <property type="molecule type" value="Genomic_DNA"/>
</dbReference>
<sequence length="182" mass="21455">MKQKRPVLFLDFDDVICLNAPYGGYDAKLALKEGYFRSSLELIDKLFDSQAKKRLELINERFKPFYVLSTSWWWLCEQAELVEILECCGLQFVSENLHPTWATPKQERRGLRAAEVRSWLNLNPEFSDLWVVLDDKLSGSGFHLWSRKDLSYVVLCQEYAGLREPEFMMLQAALERRMNRHI</sequence>
<evidence type="ECO:0000313" key="1">
    <source>
        <dbReference type="EMBL" id="MEZ2737987.1"/>
    </source>
</evidence>
<name>A0ABV4I813_9BURK</name>
<keyword evidence="2" id="KW-1185">Reference proteome</keyword>
<protein>
    <submittedName>
        <fullName evidence="1">HAD domain-containing protein</fullName>
    </submittedName>
</protein>
<dbReference type="RefSeq" id="WP_370890062.1">
    <property type="nucleotide sequence ID" value="NZ_JBGJLR010000001.1"/>
</dbReference>
<proteinExistence type="predicted"/>